<organism evidence="2">
    <name type="scientific">Leptotrichia alba</name>
    <dbReference type="NCBI Taxonomy" id="3239304"/>
    <lineage>
        <taxon>Bacteria</taxon>
        <taxon>Fusobacteriati</taxon>
        <taxon>Fusobacteriota</taxon>
        <taxon>Fusobacteriia</taxon>
        <taxon>Fusobacteriales</taxon>
        <taxon>Leptotrichiaceae</taxon>
        <taxon>Leptotrichia</taxon>
    </lineage>
</organism>
<feature type="domain" description="CRISPR-associated protein Cas6 C-terminal" evidence="1">
    <location>
        <begin position="5"/>
        <end position="48"/>
    </location>
</feature>
<protein>
    <submittedName>
        <fullName evidence="2">CRISPR system precrRNA processing endoribonuclease RAMP protein Cas6</fullName>
    </submittedName>
</protein>
<dbReference type="Gene3D" id="3.30.70.1900">
    <property type="match status" value="1"/>
</dbReference>
<dbReference type="Pfam" id="PF10040">
    <property type="entry name" value="CRISPR_Cas6"/>
    <property type="match status" value="1"/>
</dbReference>
<accession>A0AB39V7Z3</accession>
<dbReference type="EMBL" id="CP165647">
    <property type="protein sequence ID" value="XDU63359.1"/>
    <property type="molecule type" value="Genomic_DNA"/>
</dbReference>
<reference evidence="2" key="1">
    <citation type="submission" date="2024-07" db="EMBL/GenBank/DDBJ databases">
        <authorList>
            <person name="Li X.-J."/>
            <person name="Wang X."/>
        </authorList>
    </citation>
    <scope>NUCLEOTIDE SEQUENCE</scope>
    <source>
        <strain evidence="2">HSP-536</strain>
    </source>
</reference>
<name>A0AB39V7Z3_9FUSO</name>
<sequence>MEKIRIKGFIGNVKIKSKDEMFCQLLNFLLQVSEYTGLGVKTALGMGGIKLEY</sequence>
<dbReference type="AlphaFoldDB" id="A0AB39V7Z3"/>
<dbReference type="InterPro" id="IPR019267">
    <property type="entry name" value="CRISPR-assoc_Cas6_C"/>
</dbReference>
<evidence type="ECO:0000259" key="1">
    <source>
        <dbReference type="Pfam" id="PF10040"/>
    </source>
</evidence>
<gene>
    <name evidence="2" type="primary">cas6</name>
    <name evidence="2" type="ORF">AB8B28_05840</name>
</gene>
<evidence type="ECO:0000313" key="2">
    <source>
        <dbReference type="EMBL" id="XDU63359.1"/>
    </source>
</evidence>
<dbReference type="RefSeq" id="WP_369717437.1">
    <property type="nucleotide sequence ID" value="NZ_CP165647.1"/>
</dbReference>
<proteinExistence type="predicted"/>
<dbReference type="KEGG" id="lala:AB8B28_05840"/>